<evidence type="ECO:0000313" key="2">
    <source>
        <dbReference type="Proteomes" id="UP000258927"/>
    </source>
</evidence>
<reference evidence="1 2" key="1">
    <citation type="submission" date="2017-05" db="EMBL/GenBank/DDBJ databases">
        <title>Genome Analysis of Maritalea myrionectae HL2708#5.</title>
        <authorList>
            <consortium name="Cotde Inc.-PKNU"/>
            <person name="Jang D."/>
            <person name="Oh H.-M."/>
        </authorList>
    </citation>
    <scope>NUCLEOTIDE SEQUENCE [LARGE SCALE GENOMIC DNA]</scope>
    <source>
        <strain evidence="1 2">HL2708#5</strain>
    </source>
</reference>
<accession>A0A2R4ME72</accession>
<dbReference type="KEGG" id="mmyr:MXMO3_01813"/>
<dbReference type="Proteomes" id="UP000258927">
    <property type="component" value="Chromosome"/>
</dbReference>
<proteinExistence type="predicted"/>
<name>A0A2R4ME72_9HYPH</name>
<sequence length="110" mass="12466">MCNCRSYNRPELGGSMAETPVRYRDFFPHSQKEFVCLDTCIVEQVKAVWAAGIETGGCCCGHNHAVTPQLFVRFPKDVERACQVLAETDSRDWNVLVWSKSGQPQPRMDQ</sequence>
<dbReference type="AlphaFoldDB" id="A0A2R4ME72"/>
<keyword evidence="2" id="KW-1185">Reference proteome</keyword>
<dbReference type="EMBL" id="CP021330">
    <property type="protein sequence ID" value="AVX04338.1"/>
    <property type="molecule type" value="Genomic_DNA"/>
</dbReference>
<evidence type="ECO:0000313" key="1">
    <source>
        <dbReference type="EMBL" id="AVX04338.1"/>
    </source>
</evidence>
<gene>
    <name evidence="1" type="ORF">MXMO3_01813</name>
</gene>
<organism evidence="1 2">
    <name type="scientific">Maritalea myrionectae</name>
    <dbReference type="NCBI Taxonomy" id="454601"/>
    <lineage>
        <taxon>Bacteria</taxon>
        <taxon>Pseudomonadati</taxon>
        <taxon>Pseudomonadota</taxon>
        <taxon>Alphaproteobacteria</taxon>
        <taxon>Hyphomicrobiales</taxon>
        <taxon>Devosiaceae</taxon>
        <taxon>Maritalea</taxon>
    </lineage>
</organism>
<protein>
    <submittedName>
        <fullName evidence="1">Uncharacterized protein</fullName>
    </submittedName>
</protein>